<reference evidence="1 2" key="1">
    <citation type="journal article" date="2017" name="Nat. Ecol. Evol.">
        <title>Scallop genome provides insights into evolution of bilaterian karyotype and development.</title>
        <authorList>
            <person name="Wang S."/>
            <person name="Zhang J."/>
            <person name="Jiao W."/>
            <person name="Li J."/>
            <person name="Xun X."/>
            <person name="Sun Y."/>
            <person name="Guo X."/>
            <person name="Huan P."/>
            <person name="Dong B."/>
            <person name="Zhang L."/>
            <person name="Hu X."/>
            <person name="Sun X."/>
            <person name="Wang J."/>
            <person name="Zhao C."/>
            <person name="Wang Y."/>
            <person name="Wang D."/>
            <person name="Huang X."/>
            <person name="Wang R."/>
            <person name="Lv J."/>
            <person name="Li Y."/>
            <person name="Zhang Z."/>
            <person name="Liu B."/>
            <person name="Lu W."/>
            <person name="Hui Y."/>
            <person name="Liang J."/>
            <person name="Zhou Z."/>
            <person name="Hou R."/>
            <person name="Li X."/>
            <person name="Liu Y."/>
            <person name="Li H."/>
            <person name="Ning X."/>
            <person name="Lin Y."/>
            <person name="Zhao L."/>
            <person name="Xing Q."/>
            <person name="Dou J."/>
            <person name="Li Y."/>
            <person name="Mao J."/>
            <person name="Guo H."/>
            <person name="Dou H."/>
            <person name="Li T."/>
            <person name="Mu C."/>
            <person name="Jiang W."/>
            <person name="Fu Q."/>
            <person name="Fu X."/>
            <person name="Miao Y."/>
            <person name="Liu J."/>
            <person name="Yu Q."/>
            <person name="Li R."/>
            <person name="Liao H."/>
            <person name="Li X."/>
            <person name="Kong Y."/>
            <person name="Jiang Z."/>
            <person name="Chourrout D."/>
            <person name="Li R."/>
            <person name="Bao Z."/>
        </authorList>
    </citation>
    <scope>NUCLEOTIDE SEQUENCE [LARGE SCALE GENOMIC DNA]</scope>
    <source>
        <strain evidence="1 2">PY_sf001</strain>
    </source>
</reference>
<dbReference type="InterPro" id="IPR017850">
    <property type="entry name" value="Alkaline_phosphatase_core_sf"/>
</dbReference>
<evidence type="ECO:0008006" key="3">
    <source>
        <dbReference type="Google" id="ProtNLM"/>
    </source>
</evidence>
<comment type="caution">
    <text evidence="1">The sequence shown here is derived from an EMBL/GenBank/DDBJ whole genome shotgun (WGS) entry which is preliminary data.</text>
</comment>
<dbReference type="OrthoDB" id="413313at2759"/>
<dbReference type="PANTHER" id="PTHR10974:SF1">
    <property type="entry name" value="FI08016P-RELATED"/>
    <property type="match status" value="1"/>
</dbReference>
<gene>
    <name evidence="1" type="ORF">KP79_PYT20365</name>
</gene>
<dbReference type="STRING" id="6573.A0A210QGM0"/>
<dbReference type="FunFam" id="3.40.720.10:FF:000017">
    <property type="entry name" value="Predicted protein"/>
    <property type="match status" value="1"/>
</dbReference>
<dbReference type="InterPro" id="IPR004245">
    <property type="entry name" value="DUF229"/>
</dbReference>
<dbReference type="GO" id="GO:0005615">
    <property type="term" value="C:extracellular space"/>
    <property type="evidence" value="ECO:0007669"/>
    <property type="project" value="TreeGrafter"/>
</dbReference>
<dbReference type="PANTHER" id="PTHR10974">
    <property type="entry name" value="FI08016P-RELATED"/>
    <property type="match status" value="1"/>
</dbReference>
<dbReference type="SUPFAM" id="SSF53649">
    <property type="entry name" value="Alkaline phosphatase-like"/>
    <property type="match status" value="1"/>
</dbReference>
<dbReference type="AlphaFoldDB" id="A0A210QGM0"/>
<dbReference type="CDD" id="cd16021">
    <property type="entry name" value="ALP_like"/>
    <property type="match status" value="1"/>
</dbReference>
<evidence type="ECO:0000313" key="1">
    <source>
        <dbReference type="EMBL" id="OWF47888.1"/>
    </source>
</evidence>
<sequence>MGFFRNITKMLPSVFRYLYLIKRRCTKSCLVLFMLIVVACMVYGYITYMKTPEYVFIHKDIHSECILPDIDINDPTINKYYSWHPQPLECDPTPSLTLVDKSGYLRFNDSIYKPSQNATLKCVYSTINLVTDFKVNFETEIAFSGPVDVPADCFIVRCRNPSGKVVYENLHQKIDRKSKEKTRVIKEETDEDLSVFMFGIDSVSRLGAIRKLPKTVKYLTETLGGHVLKGYNKVGDNTFPNLVPLLCGKSVEQSKVDYQKAFSDSYPFIWYEFEKQGYVTMHSEDWPEIATFDHSVPAGFSKPPTTHYSRPLWLAMRKIQPMQYMIDQVFMFFESKAMKMKTSSGMCYGNRPNHMLVVDYFKKFVHAYKGKRKFAFAWLNELAHNYVNFLEYGDNDFMELLKWLHMEGHMNKSVLVFYSDHGSRQDEIRNTYVGRIEDRMPFISIVLPEVLKKRYPEIVENLKANEKKLTTVFNIHEALRDVLHKRYGGRASDVRGNDLAPQSISIFKRLPETQSCADAKIPETYCACYASHPIDKSAPIVKTIANFLLQSINEILLPVRDKCAKLSLYTIIEARSIENSLERKVDKETKFTLLSWILTPEQKNDQTYLIVIRTVPGNATFESTVRQTDKGVLKILGDVSRTNPYGTQSACMHKRYLKAFCFCTVAYNASPKI</sequence>
<accession>A0A210QGM0</accession>
<organism evidence="1 2">
    <name type="scientific">Mizuhopecten yessoensis</name>
    <name type="common">Japanese scallop</name>
    <name type="synonym">Patinopecten yessoensis</name>
    <dbReference type="NCBI Taxonomy" id="6573"/>
    <lineage>
        <taxon>Eukaryota</taxon>
        <taxon>Metazoa</taxon>
        <taxon>Spiralia</taxon>
        <taxon>Lophotrochozoa</taxon>
        <taxon>Mollusca</taxon>
        <taxon>Bivalvia</taxon>
        <taxon>Autobranchia</taxon>
        <taxon>Pteriomorphia</taxon>
        <taxon>Pectinida</taxon>
        <taxon>Pectinoidea</taxon>
        <taxon>Pectinidae</taxon>
        <taxon>Mizuhopecten</taxon>
    </lineage>
</organism>
<protein>
    <recommendedName>
        <fullName evidence="3">DUF229 domain containing protein</fullName>
    </recommendedName>
</protein>
<proteinExistence type="predicted"/>
<name>A0A210QGM0_MIZYE</name>
<dbReference type="EMBL" id="NEDP02003755">
    <property type="protein sequence ID" value="OWF47888.1"/>
    <property type="molecule type" value="Genomic_DNA"/>
</dbReference>
<evidence type="ECO:0000313" key="2">
    <source>
        <dbReference type="Proteomes" id="UP000242188"/>
    </source>
</evidence>
<dbReference type="Pfam" id="PF02995">
    <property type="entry name" value="DUF229"/>
    <property type="match status" value="1"/>
</dbReference>
<dbReference type="Proteomes" id="UP000242188">
    <property type="component" value="Unassembled WGS sequence"/>
</dbReference>
<dbReference type="Gene3D" id="3.40.720.10">
    <property type="entry name" value="Alkaline Phosphatase, subunit A"/>
    <property type="match status" value="1"/>
</dbReference>
<keyword evidence="2" id="KW-1185">Reference proteome</keyword>